<dbReference type="AlphaFoldDB" id="A0A8H4VGP7"/>
<evidence type="ECO:0000256" key="3">
    <source>
        <dbReference type="ARBA" id="ARBA00022448"/>
    </source>
</evidence>
<proteinExistence type="inferred from homology"/>
<evidence type="ECO:0000256" key="9">
    <source>
        <dbReference type="ARBA" id="ARBA00023180"/>
    </source>
</evidence>
<evidence type="ECO:0000256" key="5">
    <source>
        <dbReference type="ARBA" id="ARBA00022989"/>
    </source>
</evidence>
<keyword evidence="8 10" id="KW-0472">Membrane</keyword>
<feature type="transmembrane region" description="Helical" evidence="10">
    <location>
        <begin position="183"/>
        <end position="205"/>
    </location>
</feature>
<dbReference type="GO" id="GO:0005886">
    <property type="term" value="C:plasma membrane"/>
    <property type="evidence" value="ECO:0007669"/>
    <property type="project" value="TreeGrafter"/>
</dbReference>
<feature type="transmembrane region" description="Helical" evidence="10">
    <location>
        <begin position="23"/>
        <end position="44"/>
    </location>
</feature>
<organism evidence="12 13">
    <name type="scientific">Ophiocordyceps camponoti-floridani</name>
    <dbReference type="NCBI Taxonomy" id="2030778"/>
    <lineage>
        <taxon>Eukaryota</taxon>
        <taxon>Fungi</taxon>
        <taxon>Dikarya</taxon>
        <taxon>Ascomycota</taxon>
        <taxon>Pezizomycotina</taxon>
        <taxon>Sordariomycetes</taxon>
        <taxon>Hypocreomycetidae</taxon>
        <taxon>Hypocreales</taxon>
        <taxon>Ophiocordycipitaceae</taxon>
        <taxon>Ophiocordyceps</taxon>
    </lineage>
</organism>
<dbReference type="CDD" id="cd06186">
    <property type="entry name" value="NOX_Duox_like_FAD_NADP"/>
    <property type="match status" value="1"/>
</dbReference>
<dbReference type="InterPro" id="IPR051410">
    <property type="entry name" value="Ferric/Cupric_Reductase"/>
</dbReference>
<evidence type="ECO:0000256" key="6">
    <source>
        <dbReference type="ARBA" id="ARBA00023002"/>
    </source>
</evidence>
<evidence type="ECO:0000256" key="2">
    <source>
        <dbReference type="ARBA" id="ARBA00006278"/>
    </source>
</evidence>
<dbReference type="PANTHER" id="PTHR32361:SF9">
    <property type="entry name" value="FERRIC REDUCTASE TRANSMEMBRANE COMPONENT 3-RELATED"/>
    <property type="match status" value="1"/>
</dbReference>
<dbReference type="Pfam" id="PF01794">
    <property type="entry name" value="Ferric_reduct"/>
    <property type="match status" value="1"/>
</dbReference>
<dbReference type="InterPro" id="IPR039261">
    <property type="entry name" value="FNR_nucleotide-bd"/>
</dbReference>
<dbReference type="PROSITE" id="PS51384">
    <property type="entry name" value="FAD_FR"/>
    <property type="match status" value="1"/>
</dbReference>
<feature type="transmembrane region" description="Helical" evidence="10">
    <location>
        <begin position="112"/>
        <end position="130"/>
    </location>
</feature>
<dbReference type="GO" id="GO:0000293">
    <property type="term" value="F:ferric-chelate reductase activity"/>
    <property type="evidence" value="ECO:0007669"/>
    <property type="project" value="UniProtKB-ARBA"/>
</dbReference>
<dbReference type="Proteomes" id="UP000562929">
    <property type="component" value="Unassembled WGS sequence"/>
</dbReference>
<evidence type="ECO:0000256" key="4">
    <source>
        <dbReference type="ARBA" id="ARBA00022692"/>
    </source>
</evidence>
<dbReference type="Pfam" id="PF08030">
    <property type="entry name" value="NAD_binding_6"/>
    <property type="match status" value="1"/>
</dbReference>
<evidence type="ECO:0000256" key="8">
    <source>
        <dbReference type="ARBA" id="ARBA00023136"/>
    </source>
</evidence>
<dbReference type="SFLD" id="SFLDS00052">
    <property type="entry name" value="Ferric_Reductase_Domain"/>
    <property type="match status" value="1"/>
</dbReference>
<feature type="domain" description="FAD-binding FR-type" evidence="11">
    <location>
        <begin position="248"/>
        <end position="360"/>
    </location>
</feature>
<dbReference type="GO" id="GO:0015677">
    <property type="term" value="P:copper ion import"/>
    <property type="evidence" value="ECO:0007669"/>
    <property type="project" value="TreeGrafter"/>
</dbReference>
<keyword evidence="9" id="KW-0325">Glycoprotein</keyword>
<keyword evidence="6" id="KW-0560">Oxidoreductase</keyword>
<feature type="transmembrane region" description="Helical" evidence="10">
    <location>
        <begin position="236"/>
        <end position="252"/>
    </location>
</feature>
<dbReference type="OrthoDB" id="10006946at2759"/>
<feature type="transmembrane region" description="Helical" evidence="10">
    <location>
        <begin position="211"/>
        <end position="229"/>
    </location>
</feature>
<evidence type="ECO:0000256" key="7">
    <source>
        <dbReference type="ARBA" id="ARBA00023065"/>
    </source>
</evidence>
<keyword evidence="4 10" id="KW-0812">Transmembrane</keyword>
<dbReference type="PANTHER" id="PTHR32361">
    <property type="entry name" value="FERRIC/CUPRIC REDUCTASE TRANSMEMBRANE COMPONENT"/>
    <property type="match status" value="1"/>
</dbReference>
<dbReference type="SUPFAM" id="SSF52343">
    <property type="entry name" value="Ferredoxin reductase-like, C-terminal NADP-linked domain"/>
    <property type="match status" value="1"/>
</dbReference>
<dbReference type="InterPro" id="IPR013130">
    <property type="entry name" value="Fe3_Rdtase_TM_dom"/>
</dbReference>
<keyword evidence="13" id="KW-1185">Reference proteome</keyword>
<feature type="transmembrane region" description="Helical" evidence="10">
    <location>
        <begin position="361"/>
        <end position="386"/>
    </location>
</feature>
<sequence>MAENEAAALAIKLGKRTKHNVRLMLYFLAAMLFLVVVFSAGHLLRRWRGVTVPLLVRLSRCFRRFALRSCWLVTTYGDALLVSLYFIANLLIFFIGLDYSGMPMLSNVGSRTAWLALGNLIVVTALVLKFTPLTWLTGRSYHRLNVLHRVSGTMTVVWVIIHTSCYCAYFVKMGRAEHLLQKSDICGIVAGLAMFLLAVGGFFLRQRFYDTFYYLHVSLWILVLVMTALHQPKLDGHAVVILVAILGGVWFVDRLLRLVRLVVGAVGNSARLKKLPDESTRVLLAKPPLGAAPGSHCFLWVPGVQPFMTHPFTLAGLNPPELIVGSGGGFSESLSNYAGAHAGRPVFAAVEGPYGLTPDPAAYSSVIAVAGGSGITFTLGCVLNMLRSDSNQRHLFVWIVKTTASLDDIRHHLAVLHHDPRVVVRLFVTRQPPGMSMKPPSVMEPVATHASSDSDPDFIDAEKGWSGPTLHSDKWPTPPNGMNQALTIRPSHYNGIPIAYERPDVAAGPNL</sequence>
<evidence type="ECO:0000259" key="11">
    <source>
        <dbReference type="PROSITE" id="PS51384"/>
    </source>
</evidence>
<dbReference type="GO" id="GO:0006826">
    <property type="term" value="P:iron ion transport"/>
    <property type="evidence" value="ECO:0007669"/>
    <property type="project" value="TreeGrafter"/>
</dbReference>
<feature type="transmembrane region" description="Helical" evidence="10">
    <location>
        <begin position="79"/>
        <end position="100"/>
    </location>
</feature>
<name>A0A8H4VGP7_9HYPO</name>
<comment type="subcellular location">
    <subcellularLocation>
        <location evidence="1">Membrane</location>
        <topology evidence="1">Multi-pass membrane protein</topology>
    </subcellularLocation>
</comment>
<comment type="caution">
    <text evidence="12">The sequence shown here is derived from an EMBL/GenBank/DDBJ whole genome shotgun (WGS) entry which is preliminary data.</text>
</comment>
<dbReference type="InterPro" id="IPR013121">
    <property type="entry name" value="Fe_red_NAD-bd_6"/>
</dbReference>
<dbReference type="InterPro" id="IPR017927">
    <property type="entry name" value="FAD-bd_FR_type"/>
</dbReference>
<keyword evidence="7" id="KW-0406">Ion transport</keyword>
<dbReference type="GO" id="GO:0006879">
    <property type="term" value="P:intracellular iron ion homeostasis"/>
    <property type="evidence" value="ECO:0007669"/>
    <property type="project" value="TreeGrafter"/>
</dbReference>
<keyword evidence="3" id="KW-0813">Transport</keyword>
<accession>A0A8H4VGP7</accession>
<evidence type="ECO:0000256" key="10">
    <source>
        <dbReference type="SAM" id="Phobius"/>
    </source>
</evidence>
<evidence type="ECO:0000256" key="1">
    <source>
        <dbReference type="ARBA" id="ARBA00004141"/>
    </source>
</evidence>
<evidence type="ECO:0000313" key="12">
    <source>
        <dbReference type="EMBL" id="KAF4595304.1"/>
    </source>
</evidence>
<evidence type="ECO:0000313" key="13">
    <source>
        <dbReference type="Proteomes" id="UP000562929"/>
    </source>
</evidence>
<gene>
    <name evidence="12" type="ORF">GQ602_000917</name>
</gene>
<keyword evidence="5 10" id="KW-1133">Transmembrane helix</keyword>
<dbReference type="EMBL" id="JAACLJ010000001">
    <property type="protein sequence ID" value="KAF4595304.1"/>
    <property type="molecule type" value="Genomic_DNA"/>
</dbReference>
<protein>
    <submittedName>
        <fullName evidence="12">Ferric reductase-like transmembrane component</fullName>
    </submittedName>
</protein>
<dbReference type="SFLD" id="SFLDG01168">
    <property type="entry name" value="Ferric_reductase_subgroup_(FRE"/>
    <property type="match status" value="1"/>
</dbReference>
<feature type="transmembrane region" description="Helical" evidence="10">
    <location>
        <begin position="150"/>
        <end position="171"/>
    </location>
</feature>
<dbReference type="Gene3D" id="3.40.50.80">
    <property type="entry name" value="Nucleotide-binding domain of ferredoxin-NADP reductase (FNR) module"/>
    <property type="match status" value="1"/>
</dbReference>
<comment type="similarity">
    <text evidence="2">Belongs to the ferric reductase (FRE) family.</text>
</comment>
<reference evidence="12 13" key="1">
    <citation type="journal article" date="2020" name="G3 (Bethesda)">
        <title>Genetic Underpinnings of Host Manipulation by Ophiocordyceps as Revealed by Comparative Transcriptomics.</title>
        <authorList>
            <person name="Will I."/>
            <person name="Das B."/>
            <person name="Trinh T."/>
            <person name="Brachmann A."/>
            <person name="Ohm R.A."/>
            <person name="de Bekker C."/>
        </authorList>
    </citation>
    <scope>NUCLEOTIDE SEQUENCE [LARGE SCALE GENOMIC DNA]</scope>
    <source>
        <strain evidence="12 13">EC05</strain>
    </source>
</reference>